<dbReference type="AlphaFoldDB" id="A0A1C7NI30"/>
<feature type="transmembrane region" description="Helical" evidence="10">
    <location>
        <begin position="6"/>
        <end position="25"/>
    </location>
</feature>
<dbReference type="PANTHER" id="PTHR47549">
    <property type="entry name" value="GOLGI APPARATUS MEMBRANE PROTEIN TVP38-RELATED"/>
    <property type="match status" value="1"/>
</dbReference>
<dbReference type="InterPro" id="IPR051076">
    <property type="entry name" value="Golgi_membrane_TVP38/TMEM64"/>
</dbReference>
<evidence type="ECO:0000259" key="11">
    <source>
        <dbReference type="Pfam" id="PF09335"/>
    </source>
</evidence>
<dbReference type="InParanoid" id="A0A1C7NI30"/>
<proteinExistence type="inferred from homology"/>
<organism evidence="12 13">
    <name type="scientific">Choanephora cucurbitarum</name>
    <dbReference type="NCBI Taxonomy" id="101091"/>
    <lineage>
        <taxon>Eukaryota</taxon>
        <taxon>Fungi</taxon>
        <taxon>Fungi incertae sedis</taxon>
        <taxon>Mucoromycota</taxon>
        <taxon>Mucoromycotina</taxon>
        <taxon>Mucoromycetes</taxon>
        <taxon>Mucorales</taxon>
        <taxon>Mucorineae</taxon>
        <taxon>Choanephoraceae</taxon>
        <taxon>Choanephoroideae</taxon>
        <taxon>Choanephora</taxon>
    </lineage>
</organism>
<dbReference type="GO" id="GO:0000139">
    <property type="term" value="C:Golgi membrane"/>
    <property type="evidence" value="ECO:0007669"/>
    <property type="project" value="UniProtKB-SubCell"/>
</dbReference>
<accession>A0A1C7NI30</accession>
<evidence type="ECO:0000256" key="8">
    <source>
        <dbReference type="ARBA" id="ARBA00023034"/>
    </source>
</evidence>
<feature type="transmembrane region" description="Helical" evidence="10">
    <location>
        <begin position="143"/>
        <end position="160"/>
    </location>
</feature>
<sequence>MLQHKRLLTVGFVAILLLCSVVVFIKNRSVIIELIQETALELRTRPYSSLLLSFFIALTSIPPLIGFTFITTLTGFIYGFPGGVLPAVCGAFVGATVAFGLIRQFNFQIMRFSNSKQEKFIAIQEAIEQGGFKMRMLIRLSPIPWPITNMMLSLLPTITFDQFMTVTAISSFKVSLEVWVGSQLADLSNPDLPASTHRITMITMGCSVFILVVVAWWLYRLTMQKVEMIQKSGRLAMYRKDDIEEISLVDTTTVSSPSKKQM</sequence>
<feature type="domain" description="VTT" evidence="11">
    <location>
        <begin position="67"/>
        <end position="174"/>
    </location>
</feature>
<protein>
    <recommendedName>
        <fullName evidence="4">Golgi apparatus membrane protein TVP38</fullName>
    </recommendedName>
    <alternativeName>
        <fullName evidence="5">Golgi apparatus membrane protein tvp38</fullName>
    </alternativeName>
</protein>
<evidence type="ECO:0000256" key="1">
    <source>
        <dbReference type="ARBA" id="ARBA00002978"/>
    </source>
</evidence>
<dbReference type="EMBL" id="LUGH01000139">
    <property type="protein sequence ID" value="OBZ88650.1"/>
    <property type="molecule type" value="Genomic_DNA"/>
</dbReference>
<keyword evidence="13" id="KW-1185">Reference proteome</keyword>
<dbReference type="Proteomes" id="UP000093000">
    <property type="component" value="Unassembled WGS sequence"/>
</dbReference>
<evidence type="ECO:0000256" key="10">
    <source>
        <dbReference type="SAM" id="Phobius"/>
    </source>
</evidence>
<keyword evidence="8" id="KW-0333">Golgi apparatus</keyword>
<evidence type="ECO:0000256" key="2">
    <source>
        <dbReference type="ARBA" id="ARBA00004653"/>
    </source>
</evidence>
<comment type="caution">
    <text evidence="12">The sequence shown here is derived from an EMBL/GenBank/DDBJ whole genome shotgun (WGS) entry which is preliminary data.</text>
</comment>
<keyword evidence="7 10" id="KW-1133">Transmembrane helix</keyword>
<dbReference type="FunCoup" id="A0A1C7NI30">
    <property type="interactions" value="30"/>
</dbReference>
<dbReference type="GO" id="GO:0016192">
    <property type="term" value="P:vesicle-mediated transport"/>
    <property type="evidence" value="ECO:0007669"/>
    <property type="project" value="TreeGrafter"/>
</dbReference>
<dbReference type="STRING" id="101091.A0A1C7NI30"/>
<dbReference type="PANTHER" id="PTHR47549:SF1">
    <property type="entry name" value="GOLGI APPARATUS MEMBRANE PROTEIN TVP38"/>
    <property type="match status" value="1"/>
</dbReference>
<evidence type="ECO:0000256" key="5">
    <source>
        <dbReference type="ARBA" id="ARBA00020673"/>
    </source>
</evidence>
<gene>
    <name evidence="12" type="primary">TVP38</name>
    <name evidence="12" type="ORF">A0J61_03297</name>
</gene>
<dbReference type="GO" id="GO:0000022">
    <property type="term" value="P:mitotic spindle elongation"/>
    <property type="evidence" value="ECO:0007669"/>
    <property type="project" value="TreeGrafter"/>
</dbReference>
<evidence type="ECO:0000313" key="13">
    <source>
        <dbReference type="Proteomes" id="UP000093000"/>
    </source>
</evidence>
<keyword evidence="9 10" id="KW-0472">Membrane</keyword>
<dbReference type="OrthoDB" id="166803at2759"/>
<evidence type="ECO:0000313" key="12">
    <source>
        <dbReference type="EMBL" id="OBZ88650.1"/>
    </source>
</evidence>
<reference evidence="12 13" key="1">
    <citation type="submission" date="2016-03" db="EMBL/GenBank/DDBJ databases">
        <title>Choanephora cucurbitarum.</title>
        <authorList>
            <person name="Min B."/>
            <person name="Park H."/>
            <person name="Park J.-H."/>
            <person name="Shin H.-D."/>
            <person name="Choi I.-G."/>
        </authorList>
    </citation>
    <scope>NUCLEOTIDE SEQUENCE [LARGE SCALE GENOMIC DNA]</scope>
    <source>
        <strain evidence="12 13">KUS-F28377</strain>
    </source>
</reference>
<dbReference type="InterPro" id="IPR032816">
    <property type="entry name" value="VTT_dom"/>
</dbReference>
<dbReference type="Pfam" id="PF09335">
    <property type="entry name" value="VTT_dom"/>
    <property type="match status" value="1"/>
</dbReference>
<feature type="transmembrane region" description="Helical" evidence="10">
    <location>
        <begin position="199"/>
        <end position="219"/>
    </location>
</feature>
<comment type="function">
    <text evidence="1">Golgi membrane protein involved in vesicular trafficking and spindle migration.</text>
</comment>
<comment type="similarity">
    <text evidence="3">Belongs to the TVP38/TMEM64 family.</text>
</comment>
<feature type="transmembrane region" description="Helical" evidence="10">
    <location>
        <begin position="46"/>
        <end position="70"/>
    </location>
</feature>
<keyword evidence="6 10" id="KW-0812">Transmembrane</keyword>
<evidence type="ECO:0000256" key="6">
    <source>
        <dbReference type="ARBA" id="ARBA00022692"/>
    </source>
</evidence>
<evidence type="ECO:0000256" key="3">
    <source>
        <dbReference type="ARBA" id="ARBA00008640"/>
    </source>
</evidence>
<comment type="subcellular location">
    <subcellularLocation>
        <location evidence="2">Golgi apparatus membrane</location>
        <topology evidence="2">Multi-pass membrane protein</topology>
    </subcellularLocation>
</comment>
<feature type="transmembrane region" description="Helical" evidence="10">
    <location>
        <begin position="76"/>
        <end position="102"/>
    </location>
</feature>
<evidence type="ECO:0000256" key="7">
    <source>
        <dbReference type="ARBA" id="ARBA00022989"/>
    </source>
</evidence>
<evidence type="ECO:0000256" key="9">
    <source>
        <dbReference type="ARBA" id="ARBA00023136"/>
    </source>
</evidence>
<name>A0A1C7NI30_9FUNG</name>
<evidence type="ECO:0000256" key="4">
    <source>
        <dbReference type="ARBA" id="ARBA00013533"/>
    </source>
</evidence>